<protein>
    <submittedName>
        <fullName evidence="1">Uncharacterized protein</fullName>
    </submittedName>
</protein>
<name>A0A5B1BJH1_MYCSI</name>
<accession>A0A5B1BJH1</accession>
<proteinExistence type="predicted"/>
<sequence>MALLGHADSTGAVQEKVAAAVPIVATMAYSYTRGRGFHAGVANPDIAAAVITATARLVSNSEQVSRSNVMGPITEDVRSYFQGWNLAELSVLNRYRVRAQ</sequence>
<dbReference type="AlphaFoldDB" id="A0A5B1BJH1"/>
<dbReference type="EMBL" id="VTZN01000130">
    <property type="protein sequence ID" value="KAA1248808.1"/>
    <property type="molecule type" value="Genomic_DNA"/>
</dbReference>
<organism evidence="1 2">
    <name type="scientific">Mycobacterium simiae</name>
    <name type="common">Mycobacterium habana</name>
    <dbReference type="NCBI Taxonomy" id="1784"/>
    <lineage>
        <taxon>Bacteria</taxon>
        <taxon>Bacillati</taxon>
        <taxon>Actinomycetota</taxon>
        <taxon>Actinomycetes</taxon>
        <taxon>Mycobacteriales</taxon>
        <taxon>Mycobacteriaceae</taxon>
        <taxon>Mycobacterium</taxon>
        <taxon>Mycobacterium simiae complex</taxon>
    </lineage>
</organism>
<evidence type="ECO:0000313" key="1">
    <source>
        <dbReference type="EMBL" id="KAA1248808.1"/>
    </source>
</evidence>
<dbReference type="Proteomes" id="UP000324701">
    <property type="component" value="Unassembled WGS sequence"/>
</dbReference>
<dbReference type="OrthoDB" id="4381973at2"/>
<keyword evidence="2" id="KW-1185">Reference proteome</keyword>
<gene>
    <name evidence="1" type="ORF">F0Q45_18595</name>
</gene>
<reference evidence="1 2" key="1">
    <citation type="submission" date="2019-09" db="EMBL/GenBank/DDBJ databases">
        <title>Report of infection by Mycobacterium simiae a patient suffering from pulmonary tuberculosis.</title>
        <authorList>
            <person name="Mohanty P.S."/>
            <person name="Bansal A.K."/>
            <person name="Singh H."/>
            <person name="Sharma S."/>
            <person name="Patil S.A."/>
            <person name="Upadhaya P."/>
            <person name="Singh P.K."/>
            <person name="Kumar D."/>
            <person name="Kumar S."/>
            <person name="Singh R.K."/>
            <person name="Chaudhary B."/>
        </authorList>
    </citation>
    <scope>NUCLEOTIDE SEQUENCE [LARGE SCALE GENOMIC DNA]</scope>
    <source>
        <strain evidence="1 2">JAL-560-SIM</strain>
    </source>
</reference>
<evidence type="ECO:0000313" key="2">
    <source>
        <dbReference type="Proteomes" id="UP000324701"/>
    </source>
</evidence>
<comment type="caution">
    <text evidence="1">The sequence shown here is derived from an EMBL/GenBank/DDBJ whole genome shotgun (WGS) entry which is preliminary data.</text>
</comment>